<dbReference type="EMBL" id="FQVN01000008">
    <property type="protein sequence ID" value="SHG33907.1"/>
    <property type="molecule type" value="Genomic_DNA"/>
</dbReference>
<dbReference type="Gene3D" id="1.40.20.10">
    <property type="entry name" value="CHAD domain"/>
    <property type="match status" value="1"/>
</dbReference>
<dbReference type="PANTHER" id="PTHR39339">
    <property type="entry name" value="SLR1444 PROTEIN"/>
    <property type="match status" value="1"/>
</dbReference>
<keyword evidence="3" id="KW-1185">Reference proteome</keyword>
<dbReference type="RefSeq" id="WP_073487030.1">
    <property type="nucleotide sequence ID" value="NZ_FQVN01000008.1"/>
</dbReference>
<dbReference type="SMART" id="SM00880">
    <property type="entry name" value="CHAD"/>
    <property type="match status" value="1"/>
</dbReference>
<protein>
    <submittedName>
        <fullName evidence="2">CHAD domain-containing protein</fullName>
    </submittedName>
</protein>
<dbReference type="Proteomes" id="UP000184501">
    <property type="component" value="Unassembled WGS sequence"/>
</dbReference>
<feature type="domain" description="CHAD" evidence="1">
    <location>
        <begin position="33"/>
        <end position="314"/>
    </location>
</feature>
<proteinExistence type="predicted"/>
<evidence type="ECO:0000313" key="3">
    <source>
        <dbReference type="Proteomes" id="UP000184501"/>
    </source>
</evidence>
<gene>
    <name evidence="2" type="ORF">SAMN05444320_10878</name>
</gene>
<dbReference type="PROSITE" id="PS51708">
    <property type="entry name" value="CHAD"/>
    <property type="match status" value="1"/>
</dbReference>
<dbReference type="STRING" id="2017.SAMN05444320_10878"/>
<dbReference type="Pfam" id="PF05235">
    <property type="entry name" value="CHAD"/>
    <property type="match status" value="1"/>
</dbReference>
<organism evidence="2 3">
    <name type="scientific">Streptoalloteichus hindustanus</name>
    <dbReference type="NCBI Taxonomy" id="2017"/>
    <lineage>
        <taxon>Bacteria</taxon>
        <taxon>Bacillati</taxon>
        <taxon>Actinomycetota</taxon>
        <taxon>Actinomycetes</taxon>
        <taxon>Pseudonocardiales</taxon>
        <taxon>Pseudonocardiaceae</taxon>
        <taxon>Streptoalloteichus</taxon>
    </lineage>
</organism>
<reference evidence="2 3" key="1">
    <citation type="submission" date="2016-11" db="EMBL/GenBank/DDBJ databases">
        <authorList>
            <person name="Jaros S."/>
            <person name="Januszkiewicz K."/>
            <person name="Wedrychowicz H."/>
        </authorList>
    </citation>
    <scope>NUCLEOTIDE SEQUENCE [LARGE SCALE GENOMIC DNA]</scope>
    <source>
        <strain evidence="2 3">DSM 44523</strain>
    </source>
</reference>
<sequence length="319" mass="35425">MVRATAPHPTRRRVTISAEMLGLPATPPAAGRRAAVTEHVRVALDQGLRAVVAHDPGTRSGADPEDLHQMRVAVRRMRAVLRSARSALDKEWADSLRGELGWLGHALGPVRDLDVLLDHLRAEAADFPAEERTAVERLLDGLVGEHEEARGRLLTVLAEERYHDLLQRLTDAATEPVPGSGSGSGQALDPNALVRSEYRSLRGRVRRAGPQPPDQELHDLRVHGKRLRYTVELTAPALGKRARPLLRALRTMQEVLGEHQDACVAEQRVRSLLKSLEPAAPEVAFVAGRLVERERRRQEASRARWPDAWAEVEHRAHEI</sequence>
<dbReference type="PANTHER" id="PTHR39339:SF1">
    <property type="entry name" value="CHAD DOMAIN-CONTAINING PROTEIN"/>
    <property type="match status" value="1"/>
</dbReference>
<dbReference type="InterPro" id="IPR038186">
    <property type="entry name" value="CHAD_dom_sf"/>
</dbReference>
<dbReference type="InterPro" id="IPR007899">
    <property type="entry name" value="CHAD_dom"/>
</dbReference>
<evidence type="ECO:0000259" key="1">
    <source>
        <dbReference type="PROSITE" id="PS51708"/>
    </source>
</evidence>
<accession>A0A1M5IZZ0</accession>
<dbReference type="AlphaFoldDB" id="A0A1M5IZZ0"/>
<evidence type="ECO:0000313" key="2">
    <source>
        <dbReference type="EMBL" id="SHG33907.1"/>
    </source>
</evidence>
<name>A0A1M5IZZ0_STRHI</name>